<keyword evidence="4" id="KW-1185">Reference proteome</keyword>
<keyword evidence="1" id="KW-0831">Ubiquinone biosynthesis</keyword>
<evidence type="ECO:0000313" key="3">
    <source>
        <dbReference type="EMBL" id="PLC52503.1"/>
    </source>
</evidence>
<reference evidence="3 4" key="1">
    <citation type="submission" date="2017-10" db="EMBL/GenBank/DDBJ databases">
        <title>Two draft genome sequences of Pusillimonas sp. strains isolated from a nitrate- and radionuclide-contaminated groundwater in Russia.</title>
        <authorList>
            <person name="Grouzdev D.S."/>
            <person name="Tourova T.P."/>
            <person name="Goeva M.A."/>
            <person name="Babich T.L."/>
            <person name="Sokolova D.S."/>
            <person name="Abdullin R."/>
            <person name="Poltaraus A.B."/>
            <person name="Toshchakov S.V."/>
            <person name="Nazina T.N."/>
        </authorList>
    </citation>
    <scope>NUCLEOTIDE SEQUENCE [LARGE SCALE GENOMIC DNA]</scope>
    <source>
        <strain evidence="3 4">JR1/69-2-13</strain>
    </source>
</reference>
<dbReference type="GO" id="GO:0006744">
    <property type="term" value="P:ubiquinone biosynthetic process"/>
    <property type="evidence" value="ECO:0007669"/>
    <property type="project" value="UniProtKB-UniRule"/>
</dbReference>
<evidence type="ECO:0000259" key="2">
    <source>
        <dbReference type="Pfam" id="PF02036"/>
    </source>
</evidence>
<dbReference type="RefSeq" id="WP_102071522.1">
    <property type="nucleotide sequence ID" value="NZ_PDNV01000013.1"/>
</dbReference>
<dbReference type="InterPro" id="IPR038989">
    <property type="entry name" value="UbiJ"/>
</dbReference>
<proteinExistence type="inferred from homology"/>
<feature type="domain" description="SCP2" evidence="2">
    <location>
        <begin position="18"/>
        <end position="114"/>
    </location>
</feature>
<dbReference type="UniPathway" id="UPA00232"/>
<keyword evidence="1" id="KW-0963">Cytoplasm</keyword>
<gene>
    <name evidence="1" type="primary">ubiJ</name>
    <name evidence="3" type="ORF">CR155_18175</name>
</gene>
<comment type="similarity">
    <text evidence="1">Belongs to the UbiJ family.</text>
</comment>
<dbReference type="EMBL" id="PDNV01000013">
    <property type="protein sequence ID" value="PLC52503.1"/>
    <property type="molecule type" value="Genomic_DNA"/>
</dbReference>
<dbReference type="GO" id="GO:0005737">
    <property type="term" value="C:cytoplasm"/>
    <property type="evidence" value="ECO:0007669"/>
    <property type="project" value="UniProtKB-SubCell"/>
</dbReference>
<dbReference type="InterPro" id="IPR003033">
    <property type="entry name" value="SCP2_sterol-bd_dom"/>
</dbReference>
<sequence length="207" mass="22270">MLSLPSFLAPAAIHARMLNTLLQREDWARDRLSRHAGKTARFIVGSIKTSLTVRAGGLVQSSDPAIVPDVTLTIPAGKMAQLPAVLRAGDPSLLTELLHIEGDAGLAHLVSDLARDLRWDVEDDLSRVLGDVAARRLLQTGRNIAAGVQSSAERLAGNISEFLVHESGMMASRPAFEDNTALLRAMSTRLDQLDARVARLASPLRKG</sequence>
<comment type="caution">
    <text evidence="3">The sequence shown here is derived from an EMBL/GenBank/DDBJ whole genome shotgun (WGS) entry which is preliminary data.</text>
</comment>
<name>A0A2N4UBW7_9BURK</name>
<comment type="pathway">
    <text evidence="1">Cofactor biosynthesis; ubiquinone biosynthesis.</text>
</comment>
<dbReference type="HAMAP" id="MF_02215">
    <property type="entry name" value="UbiJ"/>
    <property type="match status" value="1"/>
</dbReference>
<dbReference type="AlphaFoldDB" id="A0A2N4UBW7"/>
<dbReference type="PANTHER" id="PTHR38693">
    <property type="entry name" value="UBIQUINONE BIOSYNTHESIS PROTEIN UBIJ"/>
    <property type="match status" value="1"/>
</dbReference>
<dbReference type="PANTHER" id="PTHR38693:SF1">
    <property type="entry name" value="UBIQUINONE BIOSYNTHESIS ACCESSORY FACTOR UBIJ"/>
    <property type="match status" value="1"/>
</dbReference>
<dbReference type="OrthoDB" id="8525483at2"/>
<protein>
    <recommendedName>
        <fullName evidence="1">Ubiquinone biosynthesis accessory factor UbiJ</fullName>
    </recommendedName>
</protein>
<evidence type="ECO:0000313" key="4">
    <source>
        <dbReference type="Proteomes" id="UP000234328"/>
    </source>
</evidence>
<organism evidence="3 4">
    <name type="scientific">Pollutimonas nitritireducens</name>
    <dbReference type="NCBI Taxonomy" id="2045209"/>
    <lineage>
        <taxon>Bacteria</taxon>
        <taxon>Pseudomonadati</taxon>
        <taxon>Pseudomonadota</taxon>
        <taxon>Betaproteobacteria</taxon>
        <taxon>Burkholderiales</taxon>
        <taxon>Alcaligenaceae</taxon>
        <taxon>Pollutimonas</taxon>
    </lineage>
</organism>
<comment type="subcellular location">
    <subcellularLocation>
        <location evidence="1">Cytoplasm</location>
    </subcellularLocation>
</comment>
<comment type="function">
    <text evidence="1">Required for ubiquinone (coenzyme Q) biosynthesis. Binds hydrophobic ubiquinone biosynthetic intermediates via its SCP2 domain and is essential for the stability of the Ubi complex. May constitute a docking platform where Ubi enzymes assemble and access their SCP2-bound polyprenyl substrates.</text>
</comment>
<dbReference type="Pfam" id="PF02036">
    <property type="entry name" value="SCP2"/>
    <property type="match status" value="1"/>
</dbReference>
<dbReference type="Proteomes" id="UP000234328">
    <property type="component" value="Unassembled WGS sequence"/>
</dbReference>
<evidence type="ECO:0000256" key="1">
    <source>
        <dbReference type="HAMAP-Rule" id="MF_02215"/>
    </source>
</evidence>
<accession>A0A2N4UBW7</accession>